<proteinExistence type="predicted"/>
<accession>A0A3M0G7L3</accession>
<evidence type="ECO:0000259" key="1">
    <source>
        <dbReference type="Pfam" id="PF01593"/>
    </source>
</evidence>
<dbReference type="AlphaFoldDB" id="A0A3M0G7L3"/>
<protein>
    <submittedName>
        <fullName evidence="2">FAD-binding protein</fullName>
    </submittedName>
</protein>
<reference evidence="2 3" key="1">
    <citation type="submission" date="2018-10" db="EMBL/GenBank/DDBJ databases">
        <title>Tessaracoccus antarcticuss sp. nov., isolated from sediment.</title>
        <authorList>
            <person name="Zhou L.Y."/>
            <person name="Du Z.J."/>
        </authorList>
    </citation>
    <scope>NUCLEOTIDE SEQUENCE [LARGE SCALE GENOMIC DNA]</scope>
    <source>
        <strain evidence="2 3">JDX10</strain>
    </source>
</reference>
<dbReference type="EMBL" id="REFW01000004">
    <property type="protein sequence ID" value="RMB58372.1"/>
    <property type="molecule type" value="Genomic_DNA"/>
</dbReference>
<dbReference type="Pfam" id="PF01593">
    <property type="entry name" value="Amino_oxidase"/>
    <property type="match status" value="1"/>
</dbReference>
<dbReference type="SUPFAM" id="SSF51905">
    <property type="entry name" value="FAD/NAD(P)-binding domain"/>
    <property type="match status" value="1"/>
</dbReference>
<organism evidence="2 3">
    <name type="scientific">Tessaracoccus antarcticus</name>
    <dbReference type="NCBI Taxonomy" id="2479848"/>
    <lineage>
        <taxon>Bacteria</taxon>
        <taxon>Bacillati</taxon>
        <taxon>Actinomycetota</taxon>
        <taxon>Actinomycetes</taxon>
        <taxon>Propionibacteriales</taxon>
        <taxon>Propionibacteriaceae</taxon>
        <taxon>Tessaracoccus</taxon>
    </lineage>
</organism>
<evidence type="ECO:0000313" key="2">
    <source>
        <dbReference type="EMBL" id="RMB58372.1"/>
    </source>
</evidence>
<name>A0A3M0G7L3_9ACTN</name>
<dbReference type="PANTHER" id="PTHR42841">
    <property type="entry name" value="AMINE OXIDASE"/>
    <property type="match status" value="1"/>
</dbReference>
<dbReference type="Gene3D" id="3.50.50.60">
    <property type="entry name" value="FAD/NAD(P)-binding domain"/>
    <property type="match status" value="1"/>
</dbReference>
<dbReference type="InterPro" id="IPR036188">
    <property type="entry name" value="FAD/NAD-bd_sf"/>
</dbReference>
<gene>
    <name evidence="2" type="ORF">EAX62_14355</name>
</gene>
<evidence type="ECO:0000313" key="3">
    <source>
        <dbReference type="Proteomes" id="UP000275256"/>
    </source>
</evidence>
<keyword evidence="3" id="KW-1185">Reference proteome</keyword>
<sequence>MDVVIIGAGLAGLRAAGLLAGHGHDVTVLEASGRVGGRVDTDVVDGFRCDRGFQLLNPGYPEARRALDLAALDLHAWGRGVAVRDAAGLEVLADPSRHPARLLGLLRGTISMADLKAAYLWTQLSRDGTRTLKSSIDAAGFSAPLRRVIERFFEGVVGDRNLQVSAPFARQLAWYFAKGSPSLPSQGMTAIAHQLAEPVMHRVRFEHRATSLERDGARWVVHTEAGTTHDADAVVVAAGPRASATLVGQEAPPMHSLTTWWFATRRRPSDLTFLHVDVRDGAALTNASVVSNVCPSYAPAGQHLVQATAAGDHGLDDDAARHQAADMMRVADPDWRLLVRHDIHDALPVIAPGETPLSSSLLGVVVAGDTAEASIQGAMASGAAAARAVDAGRAGRDHA</sequence>
<comment type="caution">
    <text evidence="2">The sequence shown here is derived from an EMBL/GenBank/DDBJ whole genome shotgun (WGS) entry which is preliminary data.</text>
</comment>
<dbReference type="GO" id="GO:0016491">
    <property type="term" value="F:oxidoreductase activity"/>
    <property type="evidence" value="ECO:0007669"/>
    <property type="project" value="InterPro"/>
</dbReference>
<dbReference type="InterPro" id="IPR002937">
    <property type="entry name" value="Amino_oxidase"/>
</dbReference>
<feature type="domain" description="Amine oxidase" evidence="1">
    <location>
        <begin position="10"/>
        <end position="389"/>
    </location>
</feature>
<dbReference type="PRINTS" id="PR00411">
    <property type="entry name" value="PNDRDTASEI"/>
</dbReference>
<dbReference type="Proteomes" id="UP000275256">
    <property type="component" value="Unassembled WGS sequence"/>
</dbReference>